<name>A0A0A8ZJC5_ARUDO</name>
<accession>A0A0A8ZJC5</accession>
<sequence>MVAVTATSTIIAVVVRPRMPPSPLHPAPVAPAVAAPPARDLGTGPHL</sequence>
<proteinExistence type="predicted"/>
<reference evidence="2" key="2">
    <citation type="journal article" date="2015" name="Data Brief">
        <title>Shoot transcriptome of the giant reed, Arundo donax.</title>
        <authorList>
            <person name="Barrero R.A."/>
            <person name="Guerrero F.D."/>
            <person name="Moolhuijzen P."/>
            <person name="Goolsby J.A."/>
            <person name="Tidwell J."/>
            <person name="Bellgard S.E."/>
            <person name="Bellgard M.I."/>
        </authorList>
    </citation>
    <scope>NUCLEOTIDE SEQUENCE</scope>
    <source>
        <tissue evidence="2">Shoot tissue taken approximately 20 cm above the soil surface</tissue>
    </source>
</reference>
<organism evidence="2">
    <name type="scientific">Arundo donax</name>
    <name type="common">Giant reed</name>
    <name type="synonym">Donax arundinaceus</name>
    <dbReference type="NCBI Taxonomy" id="35708"/>
    <lineage>
        <taxon>Eukaryota</taxon>
        <taxon>Viridiplantae</taxon>
        <taxon>Streptophyta</taxon>
        <taxon>Embryophyta</taxon>
        <taxon>Tracheophyta</taxon>
        <taxon>Spermatophyta</taxon>
        <taxon>Magnoliopsida</taxon>
        <taxon>Liliopsida</taxon>
        <taxon>Poales</taxon>
        <taxon>Poaceae</taxon>
        <taxon>PACMAD clade</taxon>
        <taxon>Arundinoideae</taxon>
        <taxon>Arundineae</taxon>
        <taxon>Arundo</taxon>
    </lineage>
</organism>
<evidence type="ECO:0000313" key="2">
    <source>
        <dbReference type="EMBL" id="JAD34957.1"/>
    </source>
</evidence>
<feature type="region of interest" description="Disordered" evidence="1">
    <location>
        <begin position="25"/>
        <end position="47"/>
    </location>
</feature>
<reference evidence="2" key="1">
    <citation type="submission" date="2014-09" db="EMBL/GenBank/DDBJ databases">
        <authorList>
            <person name="Magalhaes I.L.F."/>
            <person name="Oliveira U."/>
            <person name="Santos F.R."/>
            <person name="Vidigal T.H.D.A."/>
            <person name="Brescovit A.D."/>
            <person name="Santos A.J."/>
        </authorList>
    </citation>
    <scope>NUCLEOTIDE SEQUENCE</scope>
    <source>
        <tissue evidence="2">Shoot tissue taken approximately 20 cm above the soil surface</tissue>
    </source>
</reference>
<dbReference type="EMBL" id="GBRH01262938">
    <property type="protein sequence ID" value="JAD34957.1"/>
    <property type="molecule type" value="Transcribed_RNA"/>
</dbReference>
<evidence type="ECO:0000256" key="1">
    <source>
        <dbReference type="SAM" id="MobiDB-lite"/>
    </source>
</evidence>
<dbReference type="AlphaFoldDB" id="A0A0A8ZJC5"/>
<protein>
    <submittedName>
        <fullName evidence="2">Uncharacterized protein</fullName>
    </submittedName>
</protein>